<proteinExistence type="predicted"/>
<protein>
    <recommendedName>
        <fullName evidence="3">DUF732 domain-containing protein</fullName>
    </recommendedName>
</protein>
<dbReference type="AlphaFoldDB" id="A0A9X7ZDJ3"/>
<evidence type="ECO:0000313" key="2">
    <source>
        <dbReference type="Proteomes" id="UP000825008"/>
    </source>
</evidence>
<reference evidence="1" key="1">
    <citation type="submission" date="2021-08" db="EMBL/GenBank/DDBJ databases">
        <title>Whole genome sequencing of non-tuberculosis mycobacteria type-strains.</title>
        <authorList>
            <person name="Igarashi Y."/>
            <person name="Osugi A."/>
            <person name="Mitarai S."/>
        </authorList>
    </citation>
    <scope>NUCLEOTIDE SEQUENCE</scope>
    <source>
        <strain evidence="1">JCM 30995</strain>
    </source>
</reference>
<name>A0A9X7ZDJ3_9MYCO</name>
<evidence type="ECO:0000313" key="1">
    <source>
        <dbReference type="EMBL" id="QZA05809.1"/>
    </source>
</evidence>
<dbReference type="EMBL" id="CP080997">
    <property type="protein sequence ID" value="QZA05809.1"/>
    <property type="molecule type" value="Genomic_DNA"/>
</dbReference>
<sequence length="107" mass="11200">MNAPDIKRLLQLLAFGLGILLLLGGYAMTKASAARAIPTNDDICAHLNMNPTLDGVTQVGSALLPYAASANDVGVRIAHAVQTMCPQHIPLIKQWALRATAGSPLEG</sequence>
<evidence type="ECO:0008006" key="3">
    <source>
        <dbReference type="Google" id="ProtNLM"/>
    </source>
</evidence>
<dbReference type="KEGG" id="mher:K3U94_11990"/>
<dbReference type="RefSeq" id="WP_220693863.1">
    <property type="nucleotide sequence ID" value="NZ_CP080997.1"/>
</dbReference>
<accession>A0A9X7ZDJ3</accession>
<organism evidence="1 2">
    <name type="scientific">Mycolicibacter heraklionensis</name>
    <dbReference type="NCBI Taxonomy" id="512402"/>
    <lineage>
        <taxon>Bacteria</taxon>
        <taxon>Bacillati</taxon>
        <taxon>Actinomycetota</taxon>
        <taxon>Actinomycetes</taxon>
        <taxon>Mycobacteriales</taxon>
        <taxon>Mycobacteriaceae</taxon>
        <taxon>Mycolicibacter</taxon>
    </lineage>
</organism>
<gene>
    <name evidence="1" type="ORF">K3U94_11990</name>
</gene>
<dbReference type="Proteomes" id="UP000825008">
    <property type="component" value="Chromosome"/>
</dbReference>